<feature type="zinc finger region" description="C3H1-type" evidence="4">
    <location>
        <begin position="618"/>
        <end position="641"/>
    </location>
</feature>
<feature type="compositionally biased region" description="Basic and acidic residues" evidence="5">
    <location>
        <begin position="1"/>
        <end position="11"/>
    </location>
</feature>
<dbReference type="Pfam" id="PF00642">
    <property type="entry name" value="zf-CCCH"/>
    <property type="match status" value="1"/>
</dbReference>
<accession>A0A553QEM8</accession>
<dbReference type="EMBL" id="SRMA01026048">
    <property type="protein sequence ID" value="TRY88386.1"/>
    <property type="molecule type" value="Genomic_DNA"/>
</dbReference>
<dbReference type="SUPFAM" id="SSF57667">
    <property type="entry name" value="beta-beta-alpha zinc fingers"/>
    <property type="match status" value="1"/>
</dbReference>
<dbReference type="Gene3D" id="3.30.160.60">
    <property type="entry name" value="Classic Zinc Finger"/>
    <property type="match status" value="1"/>
</dbReference>
<dbReference type="Pfam" id="PF12171">
    <property type="entry name" value="zf-C2H2_jaz"/>
    <property type="match status" value="1"/>
</dbReference>
<evidence type="ECO:0000256" key="5">
    <source>
        <dbReference type="SAM" id="MobiDB-lite"/>
    </source>
</evidence>
<feature type="domain" description="C3H1-type" evidence="6">
    <location>
        <begin position="618"/>
        <end position="641"/>
    </location>
</feature>
<gene>
    <name evidence="7" type="ORF">DNTS_018300</name>
</gene>
<evidence type="ECO:0000313" key="7">
    <source>
        <dbReference type="EMBL" id="TRY88388.1"/>
    </source>
</evidence>
<reference evidence="7 8" key="1">
    <citation type="journal article" date="2019" name="Sci. Data">
        <title>Hybrid genome assembly and annotation of Danionella translucida.</title>
        <authorList>
            <person name="Kadobianskyi M."/>
            <person name="Schulze L."/>
            <person name="Schuelke M."/>
            <person name="Judkewitz B."/>
        </authorList>
    </citation>
    <scope>NUCLEOTIDE SEQUENCE [LARGE SCALE GENOMIC DNA]</scope>
    <source>
        <strain evidence="7 8">Bolton</strain>
    </source>
</reference>
<dbReference type="InterPro" id="IPR000571">
    <property type="entry name" value="Znf_CCCH"/>
</dbReference>
<evidence type="ECO:0000256" key="4">
    <source>
        <dbReference type="PROSITE-ProRule" id="PRU00723"/>
    </source>
</evidence>
<dbReference type="PANTHER" id="PTHR14928">
    <property type="entry name" value="MICRO-RNA BINDING ZINC FINGER CCCH DOMAIN-CONTAINING PROTEIN 7"/>
    <property type="match status" value="1"/>
</dbReference>
<keyword evidence="8" id="KW-1185">Reference proteome</keyword>
<feature type="compositionally biased region" description="Polar residues" evidence="5">
    <location>
        <begin position="504"/>
        <end position="529"/>
    </location>
</feature>
<evidence type="ECO:0000256" key="2">
    <source>
        <dbReference type="ARBA" id="ARBA00022771"/>
    </source>
</evidence>
<keyword evidence="3 4" id="KW-0862">Zinc</keyword>
<feature type="compositionally biased region" description="Low complexity" evidence="5">
    <location>
        <begin position="18"/>
        <end position="30"/>
    </location>
</feature>
<sequence>MSRTELEKVTDAADLTESSSAMSRSSVSLSPGAPVAPAEPLDELDLTGDELDLLLDTVGREQECFSSPASSARLPPAFFPSTTSELNSLDSFIKPGRRSECLDELDSIDAPSGLISLRHSLVDGGGHGLDSLSRFSLPGLCGVLVVSVSLWFHDAFLFVSGFTLDVKLREGSPHKPFPPATNGHVTMALSILSMNPLEHTHDFTGACSSCFSSTGESIHPSIHPSLSVYCRFSAPSSPPSGSGVLDFDLRTDVRHSCLKDVLLCRRRGGASSPWRRIRLRPCHKNFQAPYELCREVLETQTCKFGEDCSFAYCQEEVDVWTEERRGLLIRQLLLDPQPTNQRAVLGVPELLKMHGGMFMFLCQVCFDSKSRIISKRWKENPALCTNPKAHHQFNQSRSERKLALEADLMPVFTDGDEDGCVRVCVCVCVSIRCLVHALGGCFRKLRAPTPLSELDLCRGRRCRAEEESCSAAHSLLELQLWVLQRDSGINHEEIVEESKKHWNKQQSPAPHSPNKTNKSSSPTKAQQLNGKAGLAQETGSAGVSGRGPAVIMRFVCAQCWRDGLPREPDPSLKYCSAKARHSWSRERAVLQVMSPEKRKWVSVRPLPFAKHFPLQYDICFHVLKQRRCHYNGNCSFAHSQEEKDLWTYMKNNGFSDVQQLFEAWVSSNQNKASENISSPPSKEPKQITMPTDFAELMLEGWFCSLCGKHSNSKHQWQQHITSERHKQRVLSGEGEDESLSWTHRFPGRHFSICPRLAEGCSDGVSCDFAHSPEELQEWCERRDFLRRCLNKARDEMLISPTDNDFGNYNFLLQD</sequence>
<dbReference type="EMBL" id="SRMA01026048">
    <property type="protein sequence ID" value="TRY88388.1"/>
    <property type="molecule type" value="Genomic_DNA"/>
</dbReference>
<dbReference type="GO" id="GO:0035196">
    <property type="term" value="P:miRNA processing"/>
    <property type="evidence" value="ECO:0007669"/>
    <property type="project" value="TreeGrafter"/>
</dbReference>
<dbReference type="InterPro" id="IPR039691">
    <property type="entry name" value="ZC3H7A/B"/>
</dbReference>
<dbReference type="PANTHER" id="PTHR14928:SF6">
    <property type="entry name" value="ZINC FINGER CCCH DOMAIN-CONTAINING PROTEIN 7B"/>
    <property type="match status" value="1"/>
</dbReference>
<organism evidence="7 8">
    <name type="scientific">Danionella cerebrum</name>
    <dbReference type="NCBI Taxonomy" id="2873325"/>
    <lineage>
        <taxon>Eukaryota</taxon>
        <taxon>Metazoa</taxon>
        <taxon>Chordata</taxon>
        <taxon>Craniata</taxon>
        <taxon>Vertebrata</taxon>
        <taxon>Euteleostomi</taxon>
        <taxon>Actinopterygii</taxon>
        <taxon>Neopterygii</taxon>
        <taxon>Teleostei</taxon>
        <taxon>Ostariophysi</taxon>
        <taxon>Cypriniformes</taxon>
        <taxon>Danionidae</taxon>
        <taxon>Danioninae</taxon>
        <taxon>Danionella</taxon>
    </lineage>
</organism>
<dbReference type="InterPro" id="IPR022755">
    <property type="entry name" value="Znf_C2H2_jaz"/>
</dbReference>
<dbReference type="GO" id="GO:0008270">
    <property type="term" value="F:zinc ion binding"/>
    <property type="evidence" value="ECO:0007669"/>
    <property type="project" value="UniProtKB-KW"/>
</dbReference>
<dbReference type="OrthoDB" id="433738at2759"/>
<feature type="region of interest" description="Disordered" evidence="5">
    <location>
        <begin position="1"/>
        <end position="43"/>
    </location>
</feature>
<feature type="domain" description="C3H1-type" evidence="6">
    <location>
        <begin position="747"/>
        <end position="773"/>
    </location>
</feature>
<keyword evidence="1 4" id="KW-0479">Metal-binding</keyword>
<keyword evidence="2 4" id="KW-0863">Zinc-finger</keyword>
<proteinExistence type="predicted"/>
<evidence type="ECO:0000256" key="3">
    <source>
        <dbReference type="ARBA" id="ARBA00022833"/>
    </source>
</evidence>
<comment type="caution">
    <text evidence="7">The sequence shown here is derived from an EMBL/GenBank/DDBJ whole genome shotgun (WGS) entry which is preliminary data.</text>
</comment>
<dbReference type="AlphaFoldDB" id="A0A553QEM8"/>
<evidence type="ECO:0000256" key="1">
    <source>
        <dbReference type="ARBA" id="ARBA00022723"/>
    </source>
</evidence>
<dbReference type="GO" id="GO:0035198">
    <property type="term" value="F:miRNA binding"/>
    <property type="evidence" value="ECO:0007669"/>
    <property type="project" value="InterPro"/>
</dbReference>
<dbReference type="SUPFAM" id="SSF90229">
    <property type="entry name" value="CCCH zinc finger"/>
    <property type="match status" value="1"/>
</dbReference>
<evidence type="ECO:0000313" key="8">
    <source>
        <dbReference type="Proteomes" id="UP000316079"/>
    </source>
</evidence>
<name>A0A553QEM8_9TELE</name>
<feature type="zinc finger region" description="C3H1-type" evidence="4">
    <location>
        <begin position="747"/>
        <end position="773"/>
    </location>
</feature>
<feature type="region of interest" description="Disordered" evidence="5">
    <location>
        <begin position="496"/>
        <end position="544"/>
    </location>
</feature>
<evidence type="ECO:0000259" key="6">
    <source>
        <dbReference type="PROSITE" id="PS50103"/>
    </source>
</evidence>
<dbReference type="InterPro" id="IPR036855">
    <property type="entry name" value="Znf_CCCH_sf"/>
</dbReference>
<protein>
    <recommendedName>
        <fullName evidence="6">C3H1-type domain-containing protein</fullName>
    </recommendedName>
</protein>
<reference evidence="7" key="2">
    <citation type="submission" date="2019-04" db="EMBL/GenBank/DDBJ databases">
        <authorList>
            <person name="Kadobianskyi M."/>
            <person name="Schulze L."/>
            <person name="Schuelke M."/>
            <person name="Judkewitz B."/>
        </authorList>
    </citation>
    <scope>NUCLEOTIDE SEQUENCE</scope>
    <source>
        <strain evidence="7">Bolton</strain>
        <tissue evidence="7">Whole-body</tissue>
    </source>
</reference>
<dbReference type="Proteomes" id="UP000316079">
    <property type="component" value="Unassembled WGS sequence"/>
</dbReference>
<dbReference type="PROSITE" id="PS50103">
    <property type="entry name" value="ZF_C3H1"/>
    <property type="match status" value="2"/>
</dbReference>
<dbReference type="InterPro" id="IPR036236">
    <property type="entry name" value="Znf_C2H2_sf"/>
</dbReference>